<protein>
    <submittedName>
        <fullName evidence="2">Multimerin-2</fullName>
    </submittedName>
</protein>
<evidence type="ECO:0000313" key="2">
    <source>
        <dbReference type="EMBL" id="JAG33054.1"/>
    </source>
</evidence>
<name>A0A0A9YLL5_LYGHE</name>
<accession>A0A0A9YLL5</accession>
<sequence length="178" mass="21113">MDEEERIRLRDLEIRRRMEQKSVEFFNQFKYGDMLRKAIPKIRYNSEIRPEKSSDARLSDVEVKIRLSRLNESASRINELIPKWSSMLMTTRETNREEQISKTLTNARHILDRKVDRAKEMLARYIDVSGSENPTEEMEDIKRHSELVQLDMNSLERMFAAHEKQLADELDEPSSISP</sequence>
<reference evidence="2" key="1">
    <citation type="journal article" date="2014" name="PLoS ONE">
        <title>Transcriptome-Based Identification of ABC Transporters in the Western Tarnished Plant Bug Lygus hesperus.</title>
        <authorList>
            <person name="Hull J.J."/>
            <person name="Chaney K."/>
            <person name="Geib S.M."/>
            <person name="Fabrick J.A."/>
            <person name="Brent C.S."/>
            <person name="Walsh D."/>
            <person name="Lavine L.C."/>
        </authorList>
    </citation>
    <scope>NUCLEOTIDE SEQUENCE</scope>
</reference>
<proteinExistence type="predicted"/>
<dbReference type="EMBL" id="GBRD01012863">
    <property type="protein sequence ID" value="JAG52963.1"/>
    <property type="molecule type" value="Transcribed_RNA"/>
</dbReference>
<dbReference type="AlphaFoldDB" id="A0A0A9YLL5"/>
<reference evidence="2" key="2">
    <citation type="submission" date="2014-07" db="EMBL/GenBank/DDBJ databases">
        <authorList>
            <person name="Hull J."/>
        </authorList>
    </citation>
    <scope>NUCLEOTIDE SEQUENCE</scope>
</reference>
<evidence type="ECO:0000313" key="1">
    <source>
        <dbReference type="EMBL" id="JAG26472.1"/>
    </source>
</evidence>
<reference evidence="3" key="3">
    <citation type="submission" date="2014-09" db="EMBL/GenBank/DDBJ databases">
        <authorList>
            <person name="Magalhaes I.L.F."/>
            <person name="Oliveira U."/>
            <person name="Santos F.R."/>
            <person name="Vidigal T.H.D.A."/>
            <person name="Brescovit A.D."/>
            <person name="Santos A.J."/>
        </authorList>
    </citation>
    <scope>NUCLEOTIDE SEQUENCE</scope>
</reference>
<gene>
    <name evidence="2" type="primary">MMRN2_1</name>
    <name evidence="1" type="synonym">MMRN2_0</name>
    <name evidence="1" type="ORF">CM83_7061</name>
    <name evidence="2" type="ORF">CM83_7064</name>
</gene>
<dbReference type="EMBL" id="GBHO01017132">
    <property type="protein sequence ID" value="JAG26472.1"/>
    <property type="molecule type" value="Transcribed_RNA"/>
</dbReference>
<evidence type="ECO:0000313" key="3">
    <source>
        <dbReference type="EMBL" id="JAG52963.1"/>
    </source>
</evidence>
<dbReference type="EMBL" id="GBHO01010550">
    <property type="protein sequence ID" value="JAG33054.1"/>
    <property type="molecule type" value="Transcribed_RNA"/>
</dbReference>
<dbReference type="EMBL" id="GBRD01012862">
    <property type="protein sequence ID" value="JAG52964.1"/>
    <property type="molecule type" value="Transcribed_RNA"/>
</dbReference>
<organism evidence="2">
    <name type="scientific">Lygus hesperus</name>
    <name type="common">Western plant bug</name>
    <dbReference type="NCBI Taxonomy" id="30085"/>
    <lineage>
        <taxon>Eukaryota</taxon>
        <taxon>Metazoa</taxon>
        <taxon>Ecdysozoa</taxon>
        <taxon>Arthropoda</taxon>
        <taxon>Hexapoda</taxon>
        <taxon>Insecta</taxon>
        <taxon>Pterygota</taxon>
        <taxon>Neoptera</taxon>
        <taxon>Paraneoptera</taxon>
        <taxon>Hemiptera</taxon>
        <taxon>Heteroptera</taxon>
        <taxon>Panheteroptera</taxon>
        <taxon>Cimicomorpha</taxon>
        <taxon>Miridae</taxon>
        <taxon>Mirini</taxon>
        <taxon>Lygus</taxon>
    </lineage>
</organism>